<accession>A0A7W9Q7C4</accession>
<comment type="caution">
    <text evidence="2">The sequence shown here is derived from an EMBL/GenBank/DDBJ whole genome shotgun (WGS) entry which is preliminary data.</text>
</comment>
<dbReference type="Pfam" id="PF13707">
    <property type="entry name" value="RloB"/>
    <property type="match status" value="1"/>
</dbReference>
<keyword evidence="3" id="KW-1185">Reference proteome</keyword>
<organism evidence="2 3">
    <name type="scientific">Streptomyces zagrosensis</name>
    <dbReference type="NCBI Taxonomy" id="1042984"/>
    <lineage>
        <taxon>Bacteria</taxon>
        <taxon>Bacillati</taxon>
        <taxon>Actinomycetota</taxon>
        <taxon>Actinomycetes</taxon>
        <taxon>Kitasatosporales</taxon>
        <taxon>Streptomycetaceae</taxon>
        <taxon>Streptomyces</taxon>
    </lineage>
</organism>
<dbReference type="InterPro" id="IPR025591">
    <property type="entry name" value="RloB"/>
</dbReference>
<sequence length="231" mass="26478">MARPQRGNDALGRRGPGKGRRHKIVHVFTEGKVTEPRYLDILKTHGVPKDPDHKVEWHVANEEDRGSHRKPLDLVALAVRLKRETAREDRRNKVAERFRTEVWCVFDRDDHDGIETAMKQAREGGVRVAYSHPCFEVWRLAHHKVVSGTFAGVCSLATERLPFRRDPQDAADIKVVLPHQILDRYETARKNALLMNAQHGDHVSWIHRDPYTDVHVFVEEGLGLSGYVSEP</sequence>
<proteinExistence type="predicted"/>
<feature type="region of interest" description="Disordered" evidence="1">
    <location>
        <begin position="1"/>
        <end position="21"/>
    </location>
</feature>
<dbReference type="AlphaFoldDB" id="A0A7W9Q7C4"/>
<protein>
    <recommendedName>
        <fullName evidence="4">RloB domain-containing protein</fullName>
    </recommendedName>
</protein>
<evidence type="ECO:0008006" key="4">
    <source>
        <dbReference type="Google" id="ProtNLM"/>
    </source>
</evidence>
<dbReference type="EMBL" id="JACHJL010000004">
    <property type="protein sequence ID" value="MBB5934973.1"/>
    <property type="molecule type" value="Genomic_DNA"/>
</dbReference>
<gene>
    <name evidence="2" type="ORF">FHS42_002023</name>
</gene>
<evidence type="ECO:0000313" key="2">
    <source>
        <dbReference type="EMBL" id="MBB5934973.1"/>
    </source>
</evidence>
<dbReference type="RefSeq" id="WP_184571007.1">
    <property type="nucleotide sequence ID" value="NZ_JACHJL010000004.1"/>
</dbReference>
<evidence type="ECO:0000256" key="1">
    <source>
        <dbReference type="SAM" id="MobiDB-lite"/>
    </source>
</evidence>
<dbReference type="Proteomes" id="UP000588098">
    <property type="component" value="Unassembled WGS sequence"/>
</dbReference>
<name>A0A7W9Q7C4_9ACTN</name>
<reference evidence="2 3" key="1">
    <citation type="submission" date="2020-08" db="EMBL/GenBank/DDBJ databases">
        <title>Genomic Encyclopedia of Type Strains, Phase III (KMG-III): the genomes of soil and plant-associated and newly described type strains.</title>
        <authorList>
            <person name="Whitman W."/>
        </authorList>
    </citation>
    <scope>NUCLEOTIDE SEQUENCE [LARGE SCALE GENOMIC DNA]</scope>
    <source>
        <strain evidence="2 3">CECT 8305</strain>
    </source>
</reference>
<evidence type="ECO:0000313" key="3">
    <source>
        <dbReference type="Proteomes" id="UP000588098"/>
    </source>
</evidence>